<feature type="region of interest" description="Disordered" evidence="1">
    <location>
        <begin position="46"/>
        <end position="67"/>
    </location>
</feature>
<dbReference type="Proteomes" id="UP001164286">
    <property type="component" value="Unassembled WGS sequence"/>
</dbReference>
<proteinExistence type="predicted"/>
<protein>
    <submittedName>
        <fullName evidence="2">Uncharacterized protein</fullName>
    </submittedName>
</protein>
<dbReference type="GeneID" id="77729986"/>
<sequence>MPASDGLQPILTPGEKAVVKDYGGWTNFSLSYGLKPWESADNAEAHQIAKGMASNDQADAKAKGTSK</sequence>
<organism evidence="2 3">
    <name type="scientific">Dioszegia hungarica</name>
    <dbReference type="NCBI Taxonomy" id="4972"/>
    <lineage>
        <taxon>Eukaryota</taxon>
        <taxon>Fungi</taxon>
        <taxon>Dikarya</taxon>
        <taxon>Basidiomycota</taxon>
        <taxon>Agaricomycotina</taxon>
        <taxon>Tremellomycetes</taxon>
        <taxon>Tremellales</taxon>
        <taxon>Bulleribasidiaceae</taxon>
        <taxon>Dioszegia</taxon>
    </lineage>
</organism>
<dbReference type="EMBL" id="JAKWFO010000001">
    <property type="protein sequence ID" value="KAI9639487.1"/>
    <property type="molecule type" value="Genomic_DNA"/>
</dbReference>
<dbReference type="AlphaFoldDB" id="A0AA38HFU5"/>
<reference evidence="2" key="1">
    <citation type="journal article" date="2022" name="G3 (Bethesda)">
        <title>High quality genome of the basidiomycete yeast Dioszegia hungarica PDD-24b-2 isolated from cloud water.</title>
        <authorList>
            <person name="Jarrige D."/>
            <person name="Haridas S."/>
            <person name="Bleykasten-Grosshans C."/>
            <person name="Joly M."/>
            <person name="Nadalig T."/>
            <person name="Sancelme M."/>
            <person name="Vuilleumier S."/>
            <person name="Grigoriev I.V."/>
            <person name="Amato P."/>
            <person name="Bringel F."/>
        </authorList>
    </citation>
    <scope>NUCLEOTIDE SEQUENCE</scope>
    <source>
        <strain evidence="2">PDD-24b-2</strain>
    </source>
</reference>
<evidence type="ECO:0000313" key="2">
    <source>
        <dbReference type="EMBL" id="KAI9639487.1"/>
    </source>
</evidence>
<evidence type="ECO:0000256" key="1">
    <source>
        <dbReference type="SAM" id="MobiDB-lite"/>
    </source>
</evidence>
<accession>A0AA38HFU5</accession>
<gene>
    <name evidence="2" type="ORF">MKK02DRAFT_39787</name>
</gene>
<comment type="caution">
    <text evidence="2">The sequence shown here is derived from an EMBL/GenBank/DDBJ whole genome shotgun (WGS) entry which is preliminary data.</text>
</comment>
<feature type="compositionally biased region" description="Basic and acidic residues" evidence="1">
    <location>
        <begin position="58"/>
        <end position="67"/>
    </location>
</feature>
<name>A0AA38HFU5_9TREE</name>
<keyword evidence="3" id="KW-1185">Reference proteome</keyword>
<dbReference type="RefSeq" id="XP_052949264.1">
    <property type="nucleotide sequence ID" value="XM_053090781.1"/>
</dbReference>
<evidence type="ECO:0000313" key="3">
    <source>
        <dbReference type="Proteomes" id="UP001164286"/>
    </source>
</evidence>